<name>A0A371GT55_MUCPR</name>
<dbReference type="AlphaFoldDB" id="A0A371GT55"/>
<evidence type="ECO:0008006" key="3">
    <source>
        <dbReference type="Google" id="ProtNLM"/>
    </source>
</evidence>
<evidence type="ECO:0000313" key="2">
    <source>
        <dbReference type="Proteomes" id="UP000257109"/>
    </source>
</evidence>
<sequence length="85" mass="10062">MESSKQIFMQVEEKLKLTKESEGKNVDTTQYKSLIGSLRYLTATRPNIVLELVYLVDSWRSLMFAIWKELRELFVISKIMIELEM</sequence>
<organism evidence="1 2">
    <name type="scientific">Mucuna pruriens</name>
    <name type="common">Velvet bean</name>
    <name type="synonym">Dolichos pruriens</name>
    <dbReference type="NCBI Taxonomy" id="157652"/>
    <lineage>
        <taxon>Eukaryota</taxon>
        <taxon>Viridiplantae</taxon>
        <taxon>Streptophyta</taxon>
        <taxon>Embryophyta</taxon>
        <taxon>Tracheophyta</taxon>
        <taxon>Spermatophyta</taxon>
        <taxon>Magnoliopsida</taxon>
        <taxon>eudicotyledons</taxon>
        <taxon>Gunneridae</taxon>
        <taxon>Pentapetalae</taxon>
        <taxon>rosids</taxon>
        <taxon>fabids</taxon>
        <taxon>Fabales</taxon>
        <taxon>Fabaceae</taxon>
        <taxon>Papilionoideae</taxon>
        <taxon>50 kb inversion clade</taxon>
        <taxon>NPAAA clade</taxon>
        <taxon>indigoferoid/millettioid clade</taxon>
        <taxon>Phaseoleae</taxon>
        <taxon>Mucuna</taxon>
    </lineage>
</organism>
<accession>A0A371GT55</accession>
<feature type="non-terminal residue" evidence="1">
    <location>
        <position position="1"/>
    </location>
</feature>
<dbReference type="Proteomes" id="UP000257109">
    <property type="component" value="Unassembled WGS sequence"/>
</dbReference>
<dbReference type="EMBL" id="QJKJ01004541">
    <property type="protein sequence ID" value="RDX93734.1"/>
    <property type="molecule type" value="Genomic_DNA"/>
</dbReference>
<protein>
    <recommendedName>
        <fullName evidence="3">Mitochondrial protein</fullName>
    </recommendedName>
</protein>
<gene>
    <name evidence="1" type="ORF">CR513_23970</name>
</gene>
<proteinExistence type="predicted"/>
<evidence type="ECO:0000313" key="1">
    <source>
        <dbReference type="EMBL" id="RDX93734.1"/>
    </source>
</evidence>
<dbReference type="OrthoDB" id="1922643at2759"/>
<keyword evidence="2" id="KW-1185">Reference proteome</keyword>
<reference evidence="1" key="1">
    <citation type="submission" date="2018-05" db="EMBL/GenBank/DDBJ databases">
        <title>Draft genome of Mucuna pruriens seed.</title>
        <authorList>
            <person name="Nnadi N.E."/>
            <person name="Vos R."/>
            <person name="Hasami M.H."/>
            <person name="Devisetty U.K."/>
            <person name="Aguiy J.C."/>
        </authorList>
    </citation>
    <scope>NUCLEOTIDE SEQUENCE [LARGE SCALE GENOMIC DNA]</scope>
    <source>
        <strain evidence="1">JCA_2017</strain>
    </source>
</reference>
<comment type="caution">
    <text evidence="1">The sequence shown here is derived from an EMBL/GenBank/DDBJ whole genome shotgun (WGS) entry which is preliminary data.</text>
</comment>